<evidence type="ECO:0000313" key="2">
    <source>
        <dbReference type="EMBL" id="MEJ8567979.1"/>
    </source>
</evidence>
<keyword evidence="1" id="KW-1133">Transmembrane helix</keyword>
<protein>
    <recommendedName>
        <fullName evidence="4">General secretion pathway GspH domain-containing protein</fullName>
    </recommendedName>
</protein>
<proteinExistence type="predicted"/>
<organism evidence="2 3">
    <name type="scientific">Elongatibacter sediminis</name>
    <dbReference type="NCBI Taxonomy" id="3119006"/>
    <lineage>
        <taxon>Bacteria</taxon>
        <taxon>Pseudomonadati</taxon>
        <taxon>Pseudomonadota</taxon>
        <taxon>Gammaproteobacteria</taxon>
        <taxon>Chromatiales</taxon>
        <taxon>Wenzhouxiangellaceae</taxon>
        <taxon>Elongatibacter</taxon>
    </lineage>
</organism>
<evidence type="ECO:0008006" key="4">
    <source>
        <dbReference type="Google" id="ProtNLM"/>
    </source>
</evidence>
<evidence type="ECO:0000313" key="3">
    <source>
        <dbReference type="Proteomes" id="UP001359886"/>
    </source>
</evidence>
<dbReference type="EMBL" id="JAZHOG010000006">
    <property type="protein sequence ID" value="MEJ8567979.1"/>
    <property type="molecule type" value="Genomic_DNA"/>
</dbReference>
<keyword evidence="1" id="KW-0812">Transmembrane</keyword>
<reference evidence="2 3" key="1">
    <citation type="submission" date="2024-02" db="EMBL/GenBank/DDBJ databases">
        <title>A novel Wenzhouxiangellaceae bacterium, isolated from coastal sediments.</title>
        <authorList>
            <person name="Du Z.-J."/>
            <person name="Ye Y.-Q."/>
            <person name="Zhang X.-Y."/>
        </authorList>
    </citation>
    <scope>NUCLEOTIDE SEQUENCE [LARGE SCALE GENOMIC DNA]</scope>
    <source>
        <strain evidence="2 3">CH-27</strain>
    </source>
</reference>
<sequence length="163" mass="17901">MSVTPDTQSGCTFLRTSPRCRDAGITALEWLLVVSVIAILFSFTPVLLGKLHRAAALDQAVDAVYDTVTRARQTARMYHTEVILHVDDSGPEGAQSIRLEIPAMRSSTVQLEVEQVFTMPSGYIVNSDPNEIRFNAFGTVQSEISAEVVSTQSDSDHKDLLIF</sequence>
<dbReference type="AlphaFoldDB" id="A0AAW9RG76"/>
<name>A0AAW9RG76_9GAMM</name>
<evidence type="ECO:0000256" key="1">
    <source>
        <dbReference type="SAM" id="Phobius"/>
    </source>
</evidence>
<comment type="caution">
    <text evidence="2">The sequence shown here is derived from an EMBL/GenBank/DDBJ whole genome shotgun (WGS) entry which is preliminary data.</text>
</comment>
<dbReference type="RefSeq" id="WP_354695302.1">
    <property type="nucleotide sequence ID" value="NZ_JAZHOG010000006.1"/>
</dbReference>
<feature type="transmembrane region" description="Helical" evidence="1">
    <location>
        <begin position="27"/>
        <end position="48"/>
    </location>
</feature>
<keyword evidence="1" id="KW-0472">Membrane</keyword>
<dbReference type="Proteomes" id="UP001359886">
    <property type="component" value="Unassembled WGS sequence"/>
</dbReference>
<gene>
    <name evidence="2" type="ORF">V3330_10115</name>
</gene>
<keyword evidence="3" id="KW-1185">Reference proteome</keyword>
<accession>A0AAW9RG76</accession>